<dbReference type="Gene3D" id="1.10.10.10">
    <property type="entry name" value="Winged helix-like DNA-binding domain superfamily/Winged helix DNA-binding domain"/>
    <property type="match status" value="1"/>
</dbReference>
<dbReference type="AlphaFoldDB" id="A0A2R7YTT7"/>
<dbReference type="CDD" id="cd06445">
    <property type="entry name" value="ATase"/>
    <property type="match status" value="1"/>
</dbReference>
<reference evidence="3 4" key="1">
    <citation type="submission" date="2018-03" db="EMBL/GenBank/DDBJ databases">
        <authorList>
            <person name="Keele B.F."/>
        </authorList>
    </citation>
    <scope>NUCLEOTIDE SEQUENCE [LARGE SCALE GENOMIC DNA]</scope>
    <source>
        <strain evidence="3 4">IB-3</strain>
    </source>
</reference>
<feature type="domain" description="Methylated-DNA-[protein]-cysteine S-methyltransferase DNA binding" evidence="2">
    <location>
        <begin position="94"/>
        <end position="171"/>
    </location>
</feature>
<dbReference type="InterPro" id="IPR036388">
    <property type="entry name" value="WH-like_DNA-bd_sf"/>
</dbReference>
<evidence type="ECO:0000313" key="3">
    <source>
        <dbReference type="EMBL" id="PUA79486.1"/>
    </source>
</evidence>
<dbReference type="PANTHER" id="PTHR10815">
    <property type="entry name" value="METHYLATED-DNA--PROTEIN-CYSTEINE METHYLTRANSFERASE"/>
    <property type="match status" value="1"/>
</dbReference>
<dbReference type="Pfam" id="PF01035">
    <property type="entry name" value="DNA_binding_1"/>
    <property type="match status" value="1"/>
</dbReference>
<evidence type="ECO:0000259" key="2">
    <source>
        <dbReference type="Pfam" id="PF01035"/>
    </source>
</evidence>
<dbReference type="GO" id="GO:0032259">
    <property type="term" value="P:methylation"/>
    <property type="evidence" value="ECO:0007669"/>
    <property type="project" value="UniProtKB-KW"/>
</dbReference>
<gene>
    <name evidence="3" type="ORF">C7S10_19135</name>
</gene>
<keyword evidence="1" id="KW-0227">DNA damage</keyword>
<organism evidence="3 4">
    <name type="scientific">Nocardioides currus</name>
    <dbReference type="NCBI Taxonomy" id="2133958"/>
    <lineage>
        <taxon>Bacteria</taxon>
        <taxon>Bacillati</taxon>
        <taxon>Actinomycetota</taxon>
        <taxon>Actinomycetes</taxon>
        <taxon>Propionibacteriales</taxon>
        <taxon>Nocardioidaceae</taxon>
        <taxon>Nocardioides</taxon>
    </lineage>
</organism>
<keyword evidence="3" id="KW-0808">Transferase</keyword>
<keyword evidence="3" id="KW-0489">Methyltransferase</keyword>
<dbReference type="NCBIfam" id="TIGR00589">
    <property type="entry name" value="ogt"/>
    <property type="match status" value="1"/>
</dbReference>
<accession>A0A2R7YTT7</accession>
<dbReference type="InterPro" id="IPR036217">
    <property type="entry name" value="MethylDNA_cys_MeTrfase_DNAb"/>
</dbReference>
<dbReference type="Proteomes" id="UP000244867">
    <property type="component" value="Unassembled WGS sequence"/>
</dbReference>
<dbReference type="InterPro" id="IPR014048">
    <property type="entry name" value="MethylDNA_cys_MeTrfase_DNA-bd"/>
</dbReference>
<dbReference type="OrthoDB" id="9802228at2"/>
<dbReference type="GO" id="GO:0008168">
    <property type="term" value="F:methyltransferase activity"/>
    <property type="evidence" value="ECO:0007669"/>
    <property type="project" value="UniProtKB-KW"/>
</dbReference>
<dbReference type="GO" id="GO:0006281">
    <property type="term" value="P:DNA repair"/>
    <property type="evidence" value="ECO:0007669"/>
    <property type="project" value="InterPro"/>
</dbReference>
<proteinExistence type="predicted"/>
<comment type="caution">
    <text evidence="3">The sequence shown here is derived from an EMBL/GenBank/DDBJ whole genome shotgun (WGS) entry which is preliminary data.</text>
</comment>
<protein>
    <submittedName>
        <fullName evidence="3">Cysteine methyltransferase</fullName>
    </submittedName>
</protein>
<sequence>MCAGIAFTDTTGQLSVPGRVHTVVHTRMLDITVVREADTLVGVFFPDQIGELPADVLGERVDDGFETIVAQLEAYLAGYRLSLDVEMVADGTAFEAAVWQAAVEIPYGETRTWAEVAFDLGDGVTPDQVGAALEACPLSVFIPTHRLLRGTGDLGGYAGGSPRRNVLLVVEERNRPVPPMDLSQVDWDDLNYSPATSPVLSARVSVAGVAA</sequence>
<dbReference type="SUPFAM" id="SSF46767">
    <property type="entry name" value="Methylated DNA-protein cysteine methyltransferase, C-terminal domain"/>
    <property type="match status" value="1"/>
</dbReference>
<keyword evidence="4" id="KW-1185">Reference proteome</keyword>
<evidence type="ECO:0000256" key="1">
    <source>
        <dbReference type="ARBA" id="ARBA00022763"/>
    </source>
</evidence>
<evidence type="ECO:0000313" key="4">
    <source>
        <dbReference type="Proteomes" id="UP000244867"/>
    </source>
</evidence>
<name>A0A2R7YTT7_9ACTN</name>
<dbReference type="EMBL" id="PYXZ01000010">
    <property type="protein sequence ID" value="PUA79486.1"/>
    <property type="molecule type" value="Genomic_DNA"/>
</dbReference>
<dbReference type="PANTHER" id="PTHR10815:SF5">
    <property type="entry name" value="METHYLATED-DNA--PROTEIN-CYSTEINE METHYLTRANSFERASE"/>
    <property type="match status" value="1"/>
</dbReference>